<keyword evidence="1" id="KW-0732">Signal</keyword>
<evidence type="ECO:0000313" key="4">
    <source>
        <dbReference type="Proteomes" id="UP000005408"/>
    </source>
</evidence>
<feature type="domain" description="Galaxin-like repeats" evidence="2">
    <location>
        <begin position="294"/>
        <end position="413"/>
    </location>
</feature>
<evidence type="ECO:0000313" key="3">
    <source>
        <dbReference type="EnsemblMetazoa" id="G29569.1:cds"/>
    </source>
</evidence>
<reference evidence="3" key="1">
    <citation type="submission" date="2022-08" db="UniProtKB">
        <authorList>
            <consortium name="EnsemblMetazoa"/>
        </authorList>
    </citation>
    <scope>IDENTIFICATION</scope>
    <source>
        <strain evidence="3">05x7-T-G4-1.051#20</strain>
    </source>
</reference>
<organism evidence="3 4">
    <name type="scientific">Magallana gigas</name>
    <name type="common">Pacific oyster</name>
    <name type="synonym">Crassostrea gigas</name>
    <dbReference type="NCBI Taxonomy" id="29159"/>
    <lineage>
        <taxon>Eukaryota</taxon>
        <taxon>Metazoa</taxon>
        <taxon>Spiralia</taxon>
        <taxon>Lophotrochozoa</taxon>
        <taxon>Mollusca</taxon>
        <taxon>Bivalvia</taxon>
        <taxon>Autobranchia</taxon>
        <taxon>Pteriomorphia</taxon>
        <taxon>Ostreida</taxon>
        <taxon>Ostreoidea</taxon>
        <taxon>Ostreidae</taxon>
        <taxon>Magallana</taxon>
    </lineage>
</organism>
<dbReference type="EnsemblMetazoa" id="G29569.1">
    <property type="protein sequence ID" value="G29569.1:cds"/>
    <property type="gene ID" value="G29569"/>
</dbReference>
<protein>
    <recommendedName>
        <fullName evidence="2">Galaxin-like repeats domain-containing protein</fullName>
    </recommendedName>
</protein>
<dbReference type="PANTHER" id="PTHR34490">
    <property type="entry name" value="PROTEIN CBG12054-RELATED"/>
    <property type="match status" value="1"/>
</dbReference>
<dbReference type="InterPro" id="IPR056601">
    <property type="entry name" value="Galaxin_dom"/>
</dbReference>
<dbReference type="Proteomes" id="UP000005408">
    <property type="component" value="Unassembled WGS sequence"/>
</dbReference>
<name>A0A8W8LTS5_MAGGI</name>
<dbReference type="AlphaFoldDB" id="A0A8W8LTS5"/>
<evidence type="ECO:0000256" key="1">
    <source>
        <dbReference type="SAM" id="SignalP"/>
    </source>
</evidence>
<dbReference type="InterPro" id="IPR055284">
    <property type="entry name" value="Galaxin-like"/>
</dbReference>
<keyword evidence="4" id="KW-1185">Reference proteome</keyword>
<feature type="signal peptide" evidence="1">
    <location>
        <begin position="1"/>
        <end position="24"/>
    </location>
</feature>
<evidence type="ECO:0000259" key="2">
    <source>
        <dbReference type="Pfam" id="PF24748"/>
    </source>
</evidence>
<feature type="domain" description="Galaxin-like repeats" evidence="2">
    <location>
        <begin position="131"/>
        <end position="260"/>
    </location>
</feature>
<proteinExistence type="predicted"/>
<accession>A0A8W8LTS5</accession>
<sequence length="596" mass="65429">MERLIAFIIAIALTLISSTHGAAATHKPCLWSDKNGKITDEPYDEASEICCEKSGKHTKINHQGHKIDCCGETTIDTESQVCCVNQTYDSPITQGNDAGKHRICCGSTPHIQHYNYHYCCGENYISKNLGCCAEKPYNRSMSYCKRNTGTVLAIGEGICGSQIYNRSHQKCCGVSTLHNVSAADAQYRCCGSELYNKKTSQCCRPQNIVQNLTGQCCGKGLYNTKTEICCQGNTITSFGVLGCCGGGAYNITDPQAGCCSKGPKTWKAYRKDKEICCDGAVHSVMQTSVTGNLSCCGNQSYSPRQELCCGHETRIVLNKTALDHDQCCPNGPTGQQYGPTGQQYSSCKKGEPVPTEGSSMCGKAPYNQTRDLCCNNEVHRDGTAIGKKCCGSSTWAYFPNNETCCFNQVKPKALGCSGKLPSSKDKTSITLPGSPRTSGICKICSPEWKQPQMVESHIKSQTIDICTKKAIKLKVISVSPNTTTSLFPWTWLNVSYRKNIYKRDGKTTTPGKQSFNLFLPCRCDRLDSMRGRPALLLTNIDFNTQRIFLGDGDLILPLRKNLMNRVQMLSKVCPNNVVKNIYSLLQISPIESRNSK</sequence>
<dbReference type="Pfam" id="PF24748">
    <property type="entry name" value="Galaxin_repeat"/>
    <property type="match status" value="2"/>
</dbReference>
<dbReference type="PANTHER" id="PTHR34490:SF3">
    <property type="entry name" value="GALAXIN-LIKE ISOFORM X2"/>
    <property type="match status" value="1"/>
</dbReference>
<feature type="chain" id="PRO_5036482800" description="Galaxin-like repeats domain-containing protein" evidence="1">
    <location>
        <begin position="25"/>
        <end position="596"/>
    </location>
</feature>